<sequence length="91" mass="10026">MPDGREYHVHMSRYSQWVSRHIDREANAASGICNVDWTVQASLMNHSLAWTAEVDSSFELSPLLSVVVGFGCNVRGGMKMLKHGPVSVPAL</sequence>
<protein>
    <submittedName>
        <fullName evidence="1">Uncharacterized protein</fullName>
    </submittedName>
</protein>
<evidence type="ECO:0000313" key="1">
    <source>
        <dbReference type="EMBL" id="CAA2979222.1"/>
    </source>
</evidence>
<keyword evidence="2" id="KW-1185">Reference proteome</keyword>
<accession>A0A8S0RK65</accession>
<dbReference type="AlphaFoldDB" id="A0A8S0RK65"/>
<dbReference type="Proteomes" id="UP000594638">
    <property type="component" value="Unassembled WGS sequence"/>
</dbReference>
<organism evidence="1 2">
    <name type="scientific">Olea europaea subsp. europaea</name>
    <dbReference type="NCBI Taxonomy" id="158383"/>
    <lineage>
        <taxon>Eukaryota</taxon>
        <taxon>Viridiplantae</taxon>
        <taxon>Streptophyta</taxon>
        <taxon>Embryophyta</taxon>
        <taxon>Tracheophyta</taxon>
        <taxon>Spermatophyta</taxon>
        <taxon>Magnoliopsida</taxon>
        <taxon>eudicotyledons</taxon>
        <taxon>Gunneridae</taxon>
        <taxon>Pentapetalae</taxon>
        <taxon>asterids</taxon>
        <taxon>lamiids</taxon>
        <taxon>Lamiales</taxon>
        <taxon>Oleaceae</taxon>
        <taxon>Oleeae</taxon>
        <taxon>Olea</taxon>
    </lineage>
</organism>
<dbReference type="EMBL" id="CACTIH010003627">
    <property type="protein sequence ID" value="CAA2979222.1"/>
    <property type="molecule type" value="Genomic_DNA"/>
</dbReference>
<proteinExistence type="predicted"/>
<evidence type="ECO:0000313" key="2">
    <source>
        <dbReference type="Proteomes" id="UP000594638"/>
    </source>
</evidence>
<gene>
    <name evidence="1" type="ORF">OLEA9_A037901</name>
</gene>
<reference evidence="1 2" key="1">
    <citation type="submission" date="2019-12" db="EMBL/GenBank/DDBJ databases">
        <authorList>
            <person name="Alioto T."/>
            <person name="Alioto T."/>
            <person name="Gomez Garrido J."/>
        </authorList>
    </citation>
    <scope>NUCLEOTIDE SEQUENCE [LARGE SCALE GENOMIC DNA]</scope>
</reference>
<comment type="caution">
    <text evidence="1">The sequence shown here is derived from an EMBL/GenBank/DDBJ whole genome shotgun (WGS) entry which is preliminary data.</text>
</comment>
<name>A0A8S0RK65_OLEEU</name>
<dbReference type="Gramene" id="OE9A037901T1">
    <property type="protein sequence ID" value="OE9A037901C1"/>
    <property type="gene ID" value="OE9A037901"/>
</dbReference>